<comment type="caution">
    <text evidence="3">The sequence shown here is derived from an EMBL/GenBank/DDBJ whole genome shotgun (WGS) entry which is preliminary data.</text>
</comment>
<comment type="similarity">
    <text evidence="1">Belongs to the DapA family.</text>
</comment>
<reference evidence="3 4" key="1">
    <citation type="submission" date="2019-02" db="EMBL/GenBank/DDBJ databases">
        <title>Genomic Encyclopedia of Type Strains, Phase IV (KMG-IV): sequencing the most valuable type-strain genomes for metagenomic binning, comparative biology and taxonomic classification.</title>
        <authorList>
            <person name="Goeker M."/>
        </authorList>
    </citation>
    <scope>NUCLEOTIDE SEQUENCE [LARGE SCALE GENOMIC DNA]</scope>
    <source>
        <strain evidence="3 4">K24</strain>
    </source>
</reference>
<dbReference type="InterPro" id="IPR002220">
    <property type="entry name" value="DapA-like"/>
</dbReference>
<evidence type="ECO:0000313" key="4">
    <source>
        <dbReference type="Proteomes" id="UP000292445"/>
    </source>
</evidence>
<dbReference type="Gene3D" id="3.20.20.70">
    <property type="entry name" value="Aldolase class I"/>
    <property type="match status" value="1"/>
</dbReference>
<dbReference type="InterPro" id="IPR013785">
    <property type="entry name" value="Aldolase_TIM"/>
</dbReference>
<proteinExistence type="inferred from homology"/>
<dbReference type="SUPFAM" id="SSF51569">
    <property type="entry name" value="Aldolase"/>
    <property type="match status" value="1"/>
</dbReference>
<dbReference type="AlphaFoldDB" id="A0A4Q7NHN8"/>
<keyword evidence="4" id="KW-1185">Reference proteome</keyword>
<accession>A0A4Q7NHN8</accession>
<evidence type="ECO:0000256" key="1">
    <source>
        <dbReference type="ARBA" id="ARBA00007592"/>
    </source>
</evidence>
<dbReference type="Proteomes" id="UP000292445">
    <property type="component" value="Unassembled WGS sequence"/>
</dbReference>
<dbReference type="PANTHER" id="PTHR12128">
    <property type="entry name" value="DIHYDRODIPICOLINATE SYNTHASE"/>
    <property type="match status" value="1"/>
</dbReference>
<dbReference type="SMART" id="SM01130">
    <property type="entry name" value="DHDPS"/>
    <property type="match status" value="1"/>
</dbReference>
<keyword evidence="2" id="KW-0456">Lyase</keyword>
<dbReference type="OrthoDB" id="9778880at2"/>
<evidence type="ECO:0000313" key="3">
    <source>
        <dbReference type="EMBL" id="RZS84348.1"/>
    </source>
</evidence>
<dbReference type="Pfam" id="PF00701">
    <property type="entry name" value="DHDPS"/>
    <property type="match status" value="1"/>
</dbReference>
<gene>
    <name evidence="3" type="ORF">EV675_0365</name>
</gene>
<organism evidence="3 4">
    <name type="scientific">Pigmentiphaga kullae</name>
    <dbReference type="NCBI Taxonomy" id="151784"/>
    <lineage>
        <taxon>Bacteria</taxon>
        <taxon>Pseudomonadati</taxon>
        <taxon>Pseudomonadota</taxon>
        <taxon>Betaproteobacteria</taxon>
        <taxon>Burkholderiales</taxon>
        <taxon>Alcaligenaceae</taxon>
        <taxon>Pigmentiphaga</taxon>
    </lineage>
</organism>
<dbReference type="EMBL" id="SGXC01000001">
    <property type="protein sequence ID" value="RZS84348.1"/>
    <property type="molecule type" value="Genomic_DNA"/>
</dbReference>
<dbReference type="GO" id="GO:0008840">
    <property type="term" value="F:4-hydroxy-tetrahydrodipicolinate synthase activity"/>
    <property type="evidence" value="ECO:0007669"/>
    <property type="project" value="TreeGrafter"/>
</dbReference>
<dbReference type="PANTHER" id="PTHR12128:SF66">
    <property type="entry name" value="4-HYDROXY-2-OXOGLUTARATE ALDOLASE, MITOCHONDRIAL"/>
    <property type="match status" value="1"/>
</dbReference>
<evidence type="ECO:0000256" key="2">
    <source>
        <dbReference type="ARBA" id="ARBA00023239"/>
    </source>
</evidence>
<dbReference type="RefSeq" id="WP_130355726.1">
    <property type="nucleotide sequence ID" value="NZ_SGXC01000001.1"/>
</dbReference>
<protein>
    <submittedName>
        <fullName evidence="3">4-hydroxy-tetrahydrodipicolinate synthase</fullName>
    </submittedName>
</protein>
<sequence length="342" mass="38765">MASYKRHEARDWAHEHLRGVANVVIPSFTADLKGLNEQGIRHDIRHEIELGFSGTLMVSEVAITLPEYEQFFAWANDESRGRLKLIHHASFNTLEENIEAAKIAERNGAELILLSYPANFYARTSQDIYDYTKAFCDATDLGVMLFQVPHWGFERVHPSDLEAPLIRRLLDDCPNIAALKAEGGMPSIMGWVEAYRLFSKDVVVTMPLEQYALALAQLVPIQFIGTSDTEYYGGMIPRIFNLILEKKYDKATRLYWQLTPARKARAAANSYSSQTQFLNRMLWKFEGWLNGFNGGPVRQPTMRINENTMNSLRQALVKSGLTPTDSPNGDFFVGRHPMDTAA</sequence>
<dbReference type="CDD" id="cd00408">
    <property type="entry name" value="DHDPS-like"/>
    <property type="match status" value="1"/>
</dbReference>
<name>A0A4Q7NHN8_9BURK</name>